<dbReference type="EMBL" id="KN846952">
    <property type="protein sequence ID" value="KIV83407.1"/>
    <property type="molecule type" value="Genomic_DNA"/>
</dbReference>
<dbReference type="AlphaFoldDB" id="A0A0D1YKL8"/>
<evidence type="ECO:0000256" key="1">
    <source>
        <dbReference type="SAM" id="MobiDB-lite"/>
    </source>
</evidence>
<evidence type="ECO:0000313" key="2">
    <source>
        <dbReference type="EMBL" id="KIV83407.1"/>
    </source>
</evidence>
<sequence length="377" mass="41948">MNASHDNLEHTSSAGDEMPSITNTLTGTSSASSRDDSYSNHRIAETSTVETTRIRDHTAVVFVPHFGQTKREQELQHAYVKSHAARIGHSKRRAWKSAQPQEPAAGNPQELRKSDYNILMPHPKTLLSESTTDPFNNDECRKLSSLALRSLDHTYEIVWPGNFPTIRGSALRSLIQLWKRITVQSDLAFHTHVAQAASLCYLVSTDPEVKDNLMKVRINHQYISTKLVREAIGALSEPASDDLIESILRLGANGVNIIETPIVSKYPESPVMECLRHPKLYGRFEPAMPHFSILRHLVETRGGLDGLNPATSQPLQMSVYSGANFVECILIYLVDTASPWQACTVSVLCLNPWLLTDICQTICDLTSIGRQSSFCQS</sequence>
<proteinExistence type="predicted"/>
<dbReference type="Proteomes" id="UP000053599">
    <property type="component" value="Unassembled WGS sequence"/>
</dbReference>
<organism evidence="2 3">
    <name type="scientific">Exophiala sideris</name>
    <dbReference type="NCBI Taxonomy" id="1016849"/>
    <lineage>
        <taxon>Eukaryota</taxon>
        <taxon>Fungi</taxon>
        <taxon>Dikarya</taxon>
        <taxon>Ascomycota</taxon>
        <taxon>Pezizomycotina</taxon>
        <taxon>Eurotiomycetes</taxon>
        <taxon>Chaetothyriomycetidae</taxon>
        <taxon>Chaetothyriales</taxon>
        <taxon>Herpotrichiellaceae</taxon>
        <taxon>Exophiala</taxon>
    </lineage>
</organism>
<feature type="region of interest" description="Disordered" evidence="1">
    <location>
        <begin position="1"/>
        <end position="41"/>
    </location>
</feature>
<feature type="compositionally biased region" description="Polar residues" evidence="1">
    <location>
        <begin position="1"/>
        <end position="28"/>
    </location>
</feature>
<evidence type="ECO:0000313" key="3">
    <source>
        <dbReference type="Proteomes" id="UP000053599"/>
    </source>
</evidence>
<reference evidence="2 3" key="1">
    <citation type="submission" date="2015-01" db="EMBL/GenBank/DDBJ databases">
        <title>The Genome Sequence of Exophiala sideris CBS121828.</title>
        <authorList>
            <consortium name="The Broad Institute Genomics Platform"/>
            <person name="Cuomo C."/>
            <person name="de Hoog S."/>
            <person name="Gorbushina A."/>
            <person name="Stielow B."/>
            <person name="Teixiera M."/>
            <person name="Abouelleil A."/>
            <person name="Chapman S.B."/>
            <person name="Priest M."/>
            <person name="Young S.K."/>
            <person name="Wortman J."/>
            <person name="Nusbaum C."/>
            <person name="Birren B."/>
        </authorList>
    </citation>
    <scope>NUCLEOTIDE SEQUENCE [LARGE SCALE GENOMIC DNA]</scope>
    <source>
        <strain evidence="2 3">CBS 121828</strain>
    </source>
</reference>
<name>A0A0D1YKL8_9EURO</name>
<accession>A0A0D1YKL8</accession>
<dbReference type="OrthoDB" id="4159118at2759"/>
<gene>
    <name evidence="2" type="ORF">PV11_05438</name>
</gene>
<dbReference type="HOGENOM" id="CLU_733682_0_0_1"/>
<protein>
    <submittedName>
        <fullName evidence="2">Uncharacterized protein</fullName>
    </submittedName>
</protein>
<feature type="region of interest" description="Disordered" evidence="1">
    <location>
        <begin position="90"/>
        <end position="111"/>
    </location>
</feature>